<reference evidence="2" key="1">
    <citation type="submission" date="2017-01" db="EMBL/GenBank/DDBJ databases">
        <title>Comparative genomics of anhydrobiosis in the tardigrade Hypsibius dujardini.</title>
        <authorList>
            <person name="Yoshida Y."/>
            <person name="Koutsovoulos G."/>
            <person name="Laetsch D."/>
            <person name="Stevens L."/>
            <person name="Kumar S."/>
            <person name="Horikawa D."/>
            <person name="Ishino K."/>
            <person name="Komine S."/>
            <person name="Tomita M."/>
            <person name="Blaxter M."/>
            <person name="Arakawa K."/>
        </authorList>
    </citation>
    <scope>NUCLEOTIDE SEQUENCE [LARGE SCALE GENOMIC DNA]</scope>
    <source>
        <strain evidence="2">Z151</strain>
    </source>
</reference>
<keyword evidence="2" id="KW-1185">Reference proteome</keyword>
<protein>
    <submittedName>
        <fullName evidence="1">Uncharacterized protein</fullName>
    </submittedName>
</protein>
<name>A0A1W0WRX8_HYPEX</name>
<sequence length="114" mass="12680">MAIRPFGVTVRQFRVAVRPFEVTVRPFGVTVRPFGACDNLLRVLEAHVKVMRDATQWQIKVLDSPTATDADRSSLIRKVLATMKVEEPKLTQAAAIARASNIGGNFTVRSRPFN</sequence>
<dbReference type="AlphaFoldDB" id="A0A1W0WRX8"/>
<proteinExistence type="predicted"/>
<accession>A0A1W0WRX8</accession>
<dbReference type="EMBL" id="MTYJ01000054">
    <property type="protein sequence ID" value="OQV17961.1"/>
    <property type="molecule type" value="Genomic_DNA"/>
</dbReference>
<gene>
    <name evidence="1" type="ORF">BV898_07904</name>
</gene>
<organism evidence="1 2">
    <name type="scientific">Hypsibius exemplaris</name>
    <name type="common">Freshwater tardigrade</name>
    <dbReference type="NCBI Taxonomy" id="2072580"/>
    <lineage>
        <taxon>Eukaryota</taxon>
        <taxon>Metazoa</taxon>
        <taxon>Ecdysozoa</taxon>
        <taxon>Tardigrada</taxon>
        <taxon>Eutardigrada</taxon>
        <taxon>Parachela</taxon>
        <taxon>Hypsibioidea</taxon>
        <taxon>Hypsibiidae</taxon>
        <taxon>Hypsibius</taxon>
    </lineage>
</organism>
<comment type="caution">
    <text evidence="1">The sequence shown here is derived from an EMBL/GenBank/DDBJ whole genome shotgun (WGS) entry which is preliminary data.</text>
</comment>
<evidence type="ECO:0000313" key="2">
    <source>
        <dbReference type="Proteomes" id="UP000192578"/>
    </source>
</evidence>
<dbReference type="Proteomes" id="UP000192578">
    <property type="component" value="Unassembled WGS sequence"/>
</dbReference>
<evidence type="ECO:0000313" key="1">
    <source>
        <dbReference type="EMBL" id="OQV17961.1"/>
    </source>
</evidence>